<sequence>MKKLSQLVAIALIALNCSIAFADTKQNVMGLGFREKTTPLTLSSGEIVELEGMAKIYATGTEAWVLILNYRTDTLDRETLRKRAELIWPQFKPLVEKMQLKYAGIHAKKYPIEKPTKDTRFEGYNMMIQLTSDGTWRLLESKN</sequence>
<dbReference type="RefSeq" id="WP_107285423.1">
    <property type="nucleotide sequence ID" value="NZ_PYMC01000029.1"/>
</dbReference>
<proteinExistence type="predicted"/>
<evidence type="ECO:0000313" key="2">
    <source>
        <dbReference type="EMBL" id="PSV99571.1"/>
    </source>
</evidence>
<protein>
    <submittedName>
        <fullName evidence="2">Uncharacterized protein</fullName>
    </submittedName>
</protein>
<name>A0A2T3MR01_9GAMM</name>
<organism evidence="2 3">
    <name type="scientific">Photobacterium lipolyticum</name>
    <dbReference type="NCBI Taxonomy" id="266810"/>
    <lineage>
        <taxon>Bacteria</taxon>
        <taxon>Pseudomonadati</taxon>
        <taxon>Pseudomonadota</taxon>
        <taxon>Gammaproteobacteria</taxon>
        <taxon>Vibrionales</taxon>
        <taxon>Vibrionaceae</taxon>
        <taxon>Photobacterium</taxon>
    </lineage>
</organism>
<evidence type="ECO:0000313" key="3">
    <source>
        <dbReference type="Proteomes" id="UP000240904"/>
    </source>
</evidence>
<feature type="chain" id="PRO_5015505222" evidence="1">
    <location>
        <begin position="23"/>
        <end position="143"/>
    </location>
</feature>
<dbReference type="Proteomes" id="UP000240904">
    <property type="component" value="Unassembled WGS sequence"/>
</dbReference>
<accession>A0A2T3MR01</accession>
<dbReference type="OrthoDB" id="5817073at2"/>
<keyword evidence="3" id="KW-1185">Reference proteome</keyword>
<dbReference type="EMBL" id="PYMC01000029">
    <property type="protein sequence ID" value="PSV99571.1"/>
    <property type="molecule type" value="Genomic_DNA"/>
</dbReference>
<keyword evidence="1" id="KW-0732">Signal</keyword>
<gene>
    <name evidence="2" type="ORF">C9I89_21715</name>
</gene>
<dbReference type="AlphaFoldDB" id="A0A2T3MR01"/>
<comment type="caution">
    <text evidence="2">The sequence shown here is derived from an EMBL/GenBank/DDBJ whole genome shotgun (WGS) entry which is preliminary data.</text>
</comment>
<feature type="signal peptide" evidence="1">
    <location>
        <begin position="1"/>
        <end position="22"/>
    </location>
</feature>
<evidence type="ECO:0000256" key="1">
    <source>
        <dbReference type="SAM" id="SignalP"/>
    </source>
</evidence>
<reference evidence="2 3" key="1">
    <citation type="submission" date="2018-03" db="EMBL/GenBank/DDBJ databases">
        <title>Whole genome sequencing of Histamine producing bacteria.</title>
        <authorList>
            <person name="Butler K."/>
        </authorList>
    </citation>
    <scope>NUCLEOTIDE SEQUENCE [LARGE SCALE GENOMIC DNA]</scope>
    <source>
        <strain evidence="2 3">DSM 16190</strain>
    </source>
</reference>